<keyword evidence="3" id="KW-0560">Oxidoreductase</keyword>
<feature type="domain" description="Enoyl reductase (ER)" evidence="4">
    <location>
        <begin position="12"/>
        <end position="350"/>
    </location>
</feature>
<dbReference type="SUPFAM" id="SSF50129">
    <property type="entry name" value="GroES-like"/>
    <property type="match status" value="1"/>
</dbReference>
<dbReference type="Pfam" id="PF08240">
    <property type="entry name" value="ADH_N"/>
    <property type="match status" value="1"/>
</dbReference>
<dbReference type="GO" id="GO:0046872">
    <property type="term" value="F:metal ion binding"/>
    <property type="evidence" value="ECO:0007669"/>
    <property type="project" value="UniProtKB-KW"/>
</dbReference>
<keyword evidence="2" id="KW-0862">Zinc</keyword>
<name>A0A081BE28_9HYPH</name>
<dbReference type="SMART" id="SM00829">
    <property type="entry name" value="PKS_ER"/>
    <property type="match status" value="1"/>
</dbReference>
<organism evidence="5 6">
    <name type="scientific">Tepidicaulis marinus</name>
    <dbReference type="NCBI Taxonomy" id="1333998"/>
    <lineage>
        <taxon>Bacteria</taxon>
        <taxon>Pseudomonadati</taxon>
        <taxon>Pseudomonadota</taxon>
        <taxon>Alphaproteobacteria</taxon>
        <taxon>Hyphomicrobiales</taxon>
        <taxon>Parvibaculaceae</taxon>
        <taxon>Tepidicaulis</taxon>
    </lineage>
</organism>
<dbReference type="AlphaFoldDB" id="A0A081BE28"/>
<dbReference type="eggNOG" id="COG1063">
    <property type="taxonomic scope" value="Bacteria"/>
</dbReference>
<dbReference type="STRING" id="1333998.M2A_2795"/>
<dbReference type="Pfam" id="PF00107">
    <property type="entry name" value="ADH_zinc_N"/>
    <property type="match status" value="1"/>
</dbReference>
<comment type="caution">
    <text evidence="5">The sequence shown here is derived from an EMBL/GenBank/DDBJ whole genome shotgun (WGS) entry which is preliminary data.</text>
</comment>
<dbReference type="Proteomes" id="UP000028702">
    <property type="component" value="Unassembled WGS sequence"/>
</dbReference>
<gene>
    <name evidence="5" type="ORF">M2A_2795</name>
</gene>
<evidence type="ECO:0000256" key="2">
    <source>
        <dbReference type="ARBA" id="ARBA00022833"/>
    </source>
</evidence>
<keyword evidence="1" id="KW-0479">Metal-binding</keyword>
<evidence type="ECO:0000256" key="1">
    <source>
        <dbReference type="ARBA" id="ARBA00022723"/>
    </source>
</evidence>
<accession>A0A081BE28</accession>
<dbReference type="InterPro" id="IPR050129">
    <property type="entry name" value="Zn_alcohol_dh"/>
</dbReference>
<dbReference type="InterPro" id="IPR036291">
    <property type="entry name" value="NAD(P)-bd_dom_sf"/>
</dbReference>
<keyword evidence="6" id="KW-1185">Reference proteome</keyword>
<sequence length="364" mass="39482">MLPKKSMAMVQTAPRKLEARDLPIPQIADDSAILRIEACGICGSDYEQYEGVLQTPMPVIPGHEPLGIIEAIGDKAARRWGVDVGDRVAIETMLSCHCCDTCVGGHYHLCDRRQIYSYIPLTESPGLWGAYSQYMYLAPNTILHKMDKNLPAELAVMFNPLGAGFRWAVEIPQTQVGDTVLIFGPGQRGLASVVAAREAGAGKIIVTGLAADSNKLQMALALGADHIIDVQNENVVDRVRALTNGKGADVIVEVTSYATQPVREALDCVRMGGTVVLAGVKGFKPVSDFVSDLIVMKEITIKGAIGVTSSGYKKAIEMIERRKYPLELMHTHNFELEEAELAIKTLARQIEGQESVHSCLIPAT</sequence>
<dbReference type="EMBL" id="BBIO01000017">
    <property type="protein sequence ID" value="GAK46296.1"/>
    <property type="molecule type" value="Genomic_DNA"/>
</dbReference>
<protein>
    <submittedName>
        <fullName evidence="5">Alcohol dehydrogenase</fullName>
    </submittedName>
</protein>
<dbReference type="Gene3D" id="3.40.50.720">
    <property type="entry name" value="NAD(P)-binding Rossmann-like Domain"/>
    <property type="match status" value="1"/>
</dbReference>
<evidence type="ECO:0000313" key="5">
    <source>
        <dbReference type="EMBL" id="GAK46296.1"/>
    </source>
</evidence>
<evidence type="ECO:0000259" key="4">
    <source>
        <dbReference type="SMART" id="SM00829"/>
    </source>
</evidence>
<proteinExistence type="predicted"/>
<dbReference type="InterPro" id="IPR013149">
    <property type="entry name" value="ADH-like_C"/>
</dbReference>
<dbReference type="RefSeq" id="WP_045448724.1">
    <property type="nucleotide sequence ID" value="NZ_BBIO01000017.1"/>
</dbReference>
<dbReference type="PANTHER" id="PTHR43401">
    <property type="entry name" value="L-THREONINE 3-DEHYDROGENASE"/>
    <property type="match status" value="1"/>
</dbReference>
<evidence type="ECO:0000313" key="6">
    <source>
        <dbReference type="Proteomes" id="UP000028702"/>
    </source>
</evidence>
<dbReference type="Gene3D" id="3.90.180.10">
    <property type="entry name" value="Medium-chain alcohol dehydrogenases, catalytic domain"/>
    <property type="match status" value="1"/>
</dbReference>
<dbReference type="SUPFAM" id="SSF51735">
    <property type="entry name" value="NAD(P)-binding Rossmann-fold domains"/>
    <property type="match status" value="1"/>
</dbReference>
<reference evidence="5 6" key="1">
    <citation type="submission" date="2014-07" db="EMBL/GenBank/DDBJ databases">
        <title>Tepidicaulis marinum gen. nov., sp. nov., a novel marine bacterium denitrifying nitrate to nitrous oxide strictly under microaerobic conditions.</title>
        <authorList>
            <person name="Takeuchi M."/>
            <person name="Yamagishi T."/>
            <person name="Kamagata Y."/>
            <person name="Oshima K."/>
            <person name="Hattori M."/>
            <person name="Katayama T."/>
            <person name="Hanada S."/>
            <person name="Tamaki H."/>
            <person name="Marumo K."/>
            <person name="Maeda H."/>
            <person name="Nedachi M."/>
            <person name="Iwasaki W."/>
            <person name="Suwa Y."/>
            <person name="Sakata S."/>
        </authorList>
    </citation>
    <scope>NUCLEOTIDE SEQUENCE [LARGE SCALE GENOMIC DNA]</scope>
    <source>
        <strain evidence="5 6">MA2</strain>
    </source>
</reference>
<dbReference type="PANTHER" id="PTHR43401:SF2">
    <property type="entry name" value="L-THREONINE 3-DEHYDROGENASE"/>
    <property type="match status" value="1"/>
</dbReference>
<dbReference type="InterPro" id="IPR020843">
    <property type="entry name" value="ER"/>
</dbReference>
<dbReference type="InterPro" id="IPR013154">
    <property type="entry name" value="ADH-like_N"/>
</dbReference>
<dbReference type="GO" id="GO:0016491">
    <property type="term" value="F:oxidoreductase activity"/>
    <property type="evidence" value="ECO:0007669"/>
    <property type="project" value="UniProtKB-KW"/>
</dbReference>
<evidence type="ECO:0000256" key="3">
    <source>
        <dbReference type="ARBA" id="ARBA00023002"/>
    </source>
</evidence>
<dbReference type="InterPro" id="IPR011032">
    <property type="entry name" value="GroES-like_sf"/>
</dbReference>